<protein>
    <submittedName>
        <fullName evidence="2">Uncharacterized protein</fullName>
    </submittedName>
</protein>
<feature type="compositionally biased region" description="Basic and acidic residues" evidence="1">
    <location>
        <begin position="62"/>
        <end position="75"/>
    </location>
</feature>
<dbReference type="EMBL" id="KB469297">
    <property type="protein sequence ID" value="EPQ59463.1"/>
    <property type="molecule type" value="Genomic_DNA"/>
</dbReference>
<evidence type="ECO:0000313" key="3">
    <source>
        <dbReference type="Proteomes" id="UP000030669"/>
    </source>
</evidence>
<accession>S7QJF4</accession>
<evidence type="ECO:0000313" key="2">
    <source>
        <dbReference type="EMBL" id="EPQ59463.1"/>
    </source>
</evidence>
<dbReference type="RefSeq" id="XP_007862444.1">
    <property type="nucleotide sequence ID" value="XM_007864253.1"/>
</dbReference>
<dbReference type="HOGENOM" id="CLU_653923_0_0_1"/>
<feature type="region of interest" description="Disordered" evidence="1">
    <location>
        <begin position="42"/>
        <end position="113"/>
    </location>
</feature>
<feature type="compositionally biased region" description="Pro residues" evidence="1">
    <location>
        <begin position="81"/>
        <end position="94"/>
    </location>
</feature>
<feature type="compositionally biased region" description="Low complexity" evidence="1">
    <location>
        <begin position="43"/>
        <end position="60"/>
    </location>
</feature>
<feature type="compositionally biased region" description="Basic and acidic residues" evidence="1">
    <location>
        <begin position="196"/>
        <end position="205"/>
    </location>
</feature>
<sequence>MLLLNVVLSLPSRVSLREILLEVISIWKTSFGVSPFTVAQQQHSMPMKSSHPPSSYVPPSATHERTSSRGKDMSWRKPVPQFIPSPPPSPPPSSPANRPLPLTGTSHEDIPPLPVDWREAIERALTKDRWHKSDPMVAYGGGWDASVGDVWTRPTSPTPDPRWEFDSTGFTSASASTLDFRRHLADRTNRRISIYQHEERSRDGLPPRPHTASTPQREPARGHKHLHRMYRPPTPPLPTHYRKRRLQDENDHVPVPLVEPYRTVYPDTPTAWGHRDTVVLRSFPPSTVNLSYATLPRTQSIAGWDVPVLPVVLPGPSPLKKSKSSLSLTKTVVRRDAVKSSAPWWSNLLCVPRKGSDRSKYNPPQAKQIDLPGLPPVNRKRLSKASTVTLIDNPHSTPLLAMLSLWNRFRRWGQTWMVKE</sequence>
<dbReference type="OrthoDB" id="3257491at2759"/>
<organism evidence="2 3">
    <name type="scientific">Gloeophyllum trabeum (strain ATCC 11539 / FP-39264 / Madison 617)</name>
    <name type="common">Brown rot fungus</name>
    <dbReference type="NCBI Taxonomy" id="670483"/>
    <lineage>
        <taxon>Eukaryota</taxon>
        <taxon>Fungi</taxon>
        <taxon>Dikarya</taxon>
        <taxon>Basidiomycota</taxon>
        <taxon>Agaricomycotina</taxon>
        <taxon>Agaricomycetes</taxon>
        <taxon>Gloeophyllales</taxon>
        <taxon>Gloeophyllaceae</taxon>
        <taxon>Gloeophyllum</taxon>
    </lineage>
</organism>
<gene>
    <name evidence="2" type="ORF">GLOTRDRAFT_91052</name>
</gene>
<proteinExistence type="predicted"/>
<reference evidence="2 3" key="1">
    <citation type="journal article" date="2012" name="Science">
        <title>The Paleozoic origin of enzymatic lignin decomposition reconstructed from 31 fungal genomes.</title>
        <authorList>
            <person name="Floudas D."/>
            <person name="Binder M."/>
            <person name="Riley R."/>
            <person name="Barry K."/>
            <person name="Blanchette R.A."/>
            <person name="Henrissat B."/>
            <person name="Martinez A.T."/>
            <person name="Otillar R."/>
            <person name="Spatafora J.W."/>
            <person name="Yadav J.S."/>
            <person name="Aerts A."/>
            <person name="Benoit I."/>
            <person name="Boyd A."/>
            <person name="Carlson A."/>
            <person name="Copeland A."/>
            <person name="Coutinho P.M."/>
            <person name="de Vries R.P."/>
            <person name="Ferreira P."/>
            <person name="Findley K."/>
            <person name="Foster B."/>
            <person name="Gaskell J."/>
            <person name="Glotzer D."/>
            <person name="Gorecki P."/>
            <person name="Heitman J."/>
            <person name="Hesse C."/>
            <person name="Hori C."/>
            <person name="Igarashi K."/>
            <person name="Jurgens J.A."/>
            <person name="Kallen N."/>
            <person name="Kersten P."/>
            <person name="Kohler A."/>
            <person name="Kuees U."/>
            <person name="Kumar T.K.A."/>
            <person name="Kuo A."/>
            <person name="LaButti K."/>
            <person name="Larrondo L.F."/>
            <person name="Lindquist E."/>
            <person name="Ling A."/>
            <person name="Lombard V."/>
            <person name="Lucas S."/>
            <person name="Lundell T."/>
            <person name="Martin R."/>
            <person name="McLaughlin D.J."/>
            <person name="Morgenstern I."/>
            <person name="Morin E."/>
            <person name="Murat C."/>
            <person name="Nagy L.G."/>
            <person name="Nolan M."/>
            <person name="Ohm R.A."/>
            <person name="Patyshakuliyeva A."/>
            <person name="Rokas A."/>
            <person name="Ruiz-Duenas F.J."/>
            <person name="Sabat G."/>
            <person name="Salamov A."/>
            <person name="Samejima M."/>
            <person name="Schmutz J."/>
            <person name="Slot J.C."/>
            <person name="St John F."/>
            <person name="Stenlid J."/>
            <person name="Sun H."/>
            <person name="Sun S."/>
            <person name="Syed K."/>
            <person name="Tsang A."/>
            <person name="Wiebenga A."/>
            <person name="Young D."/>
            <person name="Pisabarro A."/>
            <person name="Eastwood D.C."/>
            <person name="Martin F."/>
            <person name="Cullen D."/>
            <person name="Grigoriev I.V."/>
            <person name="Hibbett D.S."/>
        </authorList>
    </citation>
    <scope>NUCLEOTIDE SEQUENCE [LARGE SCALE GENOMIC DNA]</scope>
    <source>
        <strain evidence="2 3">ATCC 11539</strain>
    </source>
</reference>
<dbReference type="GeneID" id="19309289"/>
<feature type="region of interest" description="Disordered" evidence="1">
    <location>
        <begin position="191"/>
        <end position="237"/>
    </location>
</feature>
<dbReference type="Proteomes" id="UP000030669">
    <property type="component" value="Unassembled WGS sequence"/>
</dbReference>
<keyword evidence="3" id="KW-1185">Reference proteome</keyword>
<dbReference type="KEGG" id="gtr:GLOTRDRAFT_91052"/>
<dbReference type="AlphaFoldDB" id="S7QJF4"/>
<name>S7QJF4_GLOTA</name>
<evidence type="ECO:0000256" key="1">
    <source>
        <dbReference type="SAM" id="MobiDB-lite"/>
    </source>
</evidence>